<evidence type="ECO:0000313" key="2">
    <source>
        <dbReference type="EMBL" id="AKH97599.1"/>
    </source>
</evidence>
<name>A0A0F7PD78_9EURY</name>
<protein>
    <submittedName>
        <fullName evidence="2">Uncharacterized protein</fullName>
    </submittedName>
</protein>
<keyword evidence="1" id="KW-1133">Transmembrane helix</keyword>
<sequence length="196" mass="21110">MRDDRAQGHTLEGIVAALLIVTSVAFALQVTAVTPLTASTASQHVETQYEHAATGVLASTAASDEIDTTLRYWNESSAGFHGSADNGFYVGTAPPTPFGDNLNETFDDPGVAYNVDVTYVTSDGTLANRRVVHFGQPTDTAVTATRTVVLYDTDPVLDRNHEPTGRTLTNATYFAPDAYDGHLYNVVVVEVTIWRL</sequence>
<evidence type="ECO:0000256" key="1">
    <source>
        <dbReference type="SAM" id="Phobius"/>
    </source>
</evidence>
<dbReference type="HOGENOM" id="CLU_110996_0_0_2"/>
<gene>
    <name evidence="2" type="ORF">HLASF_1111</name>
</gene>
<evidence type="ECO:0000313" key="3">
    <source>
        <dbReference type="Proteomes" id="UP000069906"/>
    </source>
</evidence>
<dbReference type="EMBL" id="CP008874">
    <property type="protein sequence ID" value="AKH97599.1"/>
    <property type="molecule type" value="Genomic_DNA"/>
</dbReference>
<organism evidence="2 3">
    <name type="scientific">Halanaeroarchaeum sulfurireducens</name>
    <dbReference type="NCBI Taxonomy" id="1604004"/>
    <lineage>
        <taxon>Archaea</taxon>
        <taxon>Methanobacteriati</taxon>
        <taxon>Methanobacteriota</taxon>
        <taxon>Stenosarchaea group</taxon>
        <taxon>Halobacteria</taxon>
        <taxon>Halobacteriales</taxon>
        <taxon>Halobacteriaceae</taxon>
        <taxon>Halanaeroarchaeum</taxon>
    </lineage>
</organism>
<keyword evidence="1" id="KW-0812">Transmembrane</keyword>
<dbReference type="KEGG" id="hsu:HLASF_1111"/>
<dbReference type="AlphaFoldDB" id="A0A0F7PD78"/>
<dbReference type="Pfam" id="PF23959">
    <property type="entry name" value="DUF7288"/>
    <property type="match status" value="1"/>
</dbReference>
<feature type="transmembrane region" description="Helical" evidence="1">
    <location>
        <begin position="12"/>
        <end position="32"/>
    </location>
</feature>
<dbReference type="InterPro" id="IPR055712">
    <property type="entry name" value="DUF7288"/>
</dbReference>
<keyword evidence="3" id="KW-1185">Reference proteome</keyword>
<dbReference type="PATRIC" id="fig|1604004.4.peg.1172"/>
<reference evidence="2 3" key="1">
    <citation type="journal article" date="2015" name="ISME J.">
        <title>Elemental sulfur and acetate can support life of a novel strictly anaerobic haloarchaeon.</title>
        <authorList>
            <person name="Sorokin D.Y."/>
            <person name="Kublanov I.V."/>
            <person name="Gavrilov S.N."/>
            <person name="Rojo D."/>
            <person name="Roman P."/>
            <person name="Golyshin P.N."/>
            <person name="Slepak V.Z."/>
            <person name="Smedile F."/>
            <person name="Ferrer M."/>
            <person name="Messina E."/>
            <person name="La Cono V."/>
            <person name="Yakimov M.M."/>
        </authorList>
    </citation>
    <scope>NUCLEOTIDE SEQUENCE [LARGE SCALE GENOMIC DNA]</scope>
    <source>
        <strain evidence="2 3">HSR2</strain>
    </source>
</reference>
<keyword evidence="1" id="KW-0472">Membrane</keyword>
<proteinExistence type="predicted"/>
<dbReference type="Proteomes" id="UP000069906">
    <property type="component" value="Chromosome"/>
</dbReference>
<accession>A0A0F7PD78</accession>